<feature type="non-terminal residue" evidence="2">
    <location>
        <position position="1"/>
    </location>
</feature>
<evidence type="ECO:0000313" key="1">
    <source>
        <dbReference type="EMBL" id="GFD17903.1"/>
    </source>
</evidence>
<accession>A0A699UPA6</accession>
<dbReference type="Pfam" id="PF14223">
    <property type="entry name" value="Retrotran_gag_2"/>
    <property type="match status" value="1"/>
</dbReference>
<sequence length="162" mass="18933">CLENPPHKLTWAYKEVPVSEGNPETRTEKYIETYKNVSQDIRDQLNAEGEAVQIILTGRDNNIYSTVDACPNVCEMWKAIERLKQGESFNVQDLETNLFWKFGKSTSQVGESLESYYSRFSKMMMELTRNQCNVTNHQVKVQFLLQLQPEWQRFVTLVKQSQ</sequence>
<dbReference type="EMBL" id="BKCJ011343273">
    <property type="protein sequence ID" value="GFD23228.1"/>
    <property type="molecule type" value="Genomic_DNA"/>
</dbReference>
<dbReference type="AlphaFoldDB" id="A0A699UPA6"/>
<comment type="caution">
    <text evidence="2">The sequence shown here is derived from an EMBL/GenBank/DDBJ whole genome shotgun (WGS) entry which is preliminary data.</text>
</comment>
<organism evidence="2">
    <name type="scientific">Tanacetum cinerariifolium</name>
    <name type="common">Dalmatian daisy</name>
    <name type="synonym">Chrysanthemum cinerariifolium</name>
    <dbReference type="NCBI Taxonomy" id="118510"/>
    <lineage>
        <taxon>Eukaryota</taxon>
        <taxon>Viridiplantae</taxon>
        <taxon>Streptophyta</taxon>
        <taxon>Embryophyta</taxon>
        <taxon>Tracheophyta</taxon>
        <taxon>Spermatophyta</taxon>
        <taxon>Magnoliopsida</taxon>
        <taxon>eudicotyledons</taxon>
        <taxon>Gunneridae</taxon>
        <taxon>Pentapetalae</taxon>
        <taxon>asterids</taxon>
        <taxon>campanulids</taxon>
        <taxon>Asterales</taxon>
        <taxon>Asteraceae</taxon>
        <taxon>Asteroideae</taxon>
        <taxon>Anthemideae</taxon>
        <taxon>Anthemidinae</taxon>
        <taxon>Tanacetum</taxon>
    </lineage>
</organism>
<reference evidence="2" key="1">
    <citation type="journal article" date="2019" name="Sci. Rep.">
        <title>Draft genome of Tanacetum cinerariifolium, the natural source of mosquito coil.</title>
        <authorList>
            <person name="Yamashiro T."/>
            <person name="Shiraishi A."/>
            <person name="Satake H."/>
            <person name="Nakayama K."/>
        </authorList>
    </citation>
    <scope>NUCLEOTIDE SEQUENCE</scope>
</reference>
<dbReference type="EMBL" id="BKCJ011303732">
    <property type="protein sequence ID" value="GFD17903.1"/>
    <property type="molecule type" value="Genomic_DNA"/>
</dbReference>
<evidence type="ECO:0000313" key="2">
    <source>
        <dbReference type="EMBL" id="GFD23228.1"/>
    </source>
</evidence>
<protein>
    <recommendedName>
        <fullName evidence="3">Gag-Pol polyprotein</fullName>
    </recommendedName>
</protein>
<name>A0A699UPA6_TANCI</name>
<gene>
    <name evidence="1" type="ORF">Tci_889872</name>
    <name evidence="2" type="ORF">Tci_895197</name>
</gene>
<proteinExistence type="predicted"/>
<evidence type="ECO:0008006" key="3">
    <source>
        <dbReference type="Google" id="ProtNLM"/>
    </source>
</evidence>